<reference evidence="2 3" key="1">
    <citation type="submission" date="2016-05" db="EMBL/GenBank/DDBJ databases">
        <title>A degradative enzymes factory behind the ericoid mycorrhizal symbiosis.</title>
        <authorList>
            <consortium name="DOE Joint Genome Institute"/>
            <person name="Martino E."/>
            <person name="Morin E."/>
            <person name="Grelet G."/>
            <person name="Kuo A."/>
            <person name="Kohler A."/>
            <person name="Daghino S."/>
            <person name="Barry K."/>
            <person name="Choi C."/>
            <person name="Cichocki N."/>
            <person name="Clum A."/>
            <person name="Copeland A."/>
            <person name="Hainaut M."/>
            <person name="Haridas S."/>
            <person name="Labutti K."/>
            <person name="Lindquist E."/>
            <person name="Lipzen A."/>
            <person name="Khouja H.-R."/>
            <person name="Murat C."/>
            <person name="Ohm R."/>
            <person name="Olson A."/>
            <person name="Spatafora J."/>
            <person name="Veneault-Fourrey C."/>
            <person name="Henrissat B."/>
            <person name="Grigoriev I."/>
            <person name="Martin F."/>
            <person name="Perotto S."/>
        </authorList>
    </citation>
    <scope>NUCLEOTIDE SEQUENCE [LARGE SCALE GENOMIC DNA]</scope>
    <source>
        <strain evidence="2 3">UAMH 7357</strain>
    </source>
</reference>
<gene>
    <name evidence="2" type="ORF">NA56DRAFT_650465</name>
</gene>
<dbReference type="OrthoDB" id="4892437at2759"/>
<keyword evidence="3" id="KW-1185">Reference proteome</keyword>
<sequence>MSCGPWKLFRFILRVTFFGVLAWFILALLWAFLPSPPSDHNPDNGSLYPTSQLRAGKALTRVYASNHFRIEDNYRSGFAIDYRLDMDTLMLTISGAERQLPIFLPAFNDDQTTNSVTEQVNVTARIGDRDGANLPWFEFADAVLLYWWIEKDILPFTVDVTWTMGGTDSCRRMVVQVAGYPHRRPLLALEMQGSDVSSLVIETPERPESFSPSKTYPVRVALILVIAPTAVFVNDLLGGFVGQLIESVVTTLLVLFAVLAYGFAFMAIFFSVWGCVRGPSFEATVERTQARLDRLRQHERLQFLRIQAFQKRLDQICDNERFKSVLEICRNGWHPERDAARQVEVEIDVQKEAAPKKELD</sequence>
<dbReference type="Proteomes" id="UP000235672">
    <property type="component" value="Unassembled WGS sequence"/>
</dbReference>
<evidence type="ECO:0000313" key="3">
    <source>
        <dbReference type="Proteomes" id="UP000235672"/>
    </source>
</evidence>
<protein>
    <submittedName>
        <fullName evidence="2">Uncharacterized protein</fullName>
    </submittedName>
</protein>
<keyword evidence="1" id="KW-0472">Membrane</keyword>
<name>A0A2J6PLY5_9HELO</name>
<feature type="transmembrane region" description="Helical" evidence="1">
    <location>
        <begin position="216"/>
        <end position="237"/>
    </location>
</feature>
<keyword evidence="1" id="KW-1133">Transmembrane helix</keyword>
<feature type="transmembrane region" description="Helical" evidence="1">
    <location>
        <begin position="12"/>
        <end position="33"/>
    </location>
</feature>
<evidence type="ECO:0000313" key="2">
    <source>
        <dbReference type="EMBL" id="PMD15072.1"/>
    </source>
</evidence>
<evidence type="ECO:0000256" key="1">
    <source>
        <dbReference type="SAM" id="Phobius"/>
    </source>
</evidence>
<organism evidence="2 3">
    <name type="scientific">Hyaloscypha hepaticicola</name>
    <dbReference type="NCBI Taxonomy" id="2082293"/>
    <lineage>
        <taxon>Eukaryota</taxon>
        <taxon>Fungi</taxon>
        <taxon>Dikarya</taxon>
        <taxon>Ascomycota</taxon>
        <taxon>Pezizomycotina</taxon>
        <taxon>Leotiomycetes</taxon>
        <taxon>Helotiales</taxon>
        <taxon>Hyaloscyphaceae</taxon>
        <taxon>Hyaloscypha</taxon>
    </lineage>
</organism>
<accession>A0A2J6PLY5</accession>
<dbReference type="EMBL" id="KZ613516">
    <property type="protein sequence ID" value="PMD15072.1"/>
    <property type="molecule type" value="Genomic_DNA"/>
</dbReference>
<keyword evidence="1" id="KW-0812">Transmembrane</keyword>
<dbReference type="AlphaFoldDB" id="A0A2J6PLY5"/>
<proteinExistence type="predicted"/>
<feature type="transmembrane region" description="Helical" evidence="1">
    <location>
        <begin position="249"/>
        <end position="273"/>
    </location>
</feature>